<protein>
    <submittedName>
        <fullName evidence="1">Right-handed parallel beta-helix repeat-containing protein</fullName>
    </submittedName>
</protein>
<dbReference type="InterPro" id="IPR011050">
    <property type="entry name" value="Pectin_lyase_fold/virulence"/>
</dbReference>
<accession>A0ABV4TXH8</accession>
<gene>
    <name evidence="1" type="ORF">ACERLL_10545</name>
</gene>
<sequence>MAMVLATLLITACGDSPNAASQAASLAEQTGSSDEALIGGWKAGEFDVSGSPECPGDTCAGSSFQYDSIQEAVDNAPDGGVVGIQSGSYKQCVVIRDPKSVTIKALDGRPHLHTKQCEQKANVVNYSTGKVVLEGLEVSDGGTDKLVWHHDKAGALILRDMKLHGAGMGILASTESERLEVIDSEIWDMDEPTQNGHLIYAGQVKDLIVRGSYLHGARNGHLIKAKSVNVVIENNHLHDDKRTTANLINLWGCGNNRVVGNAIVSENQSGAVQAMDVTARKRYGNVQPCPVDEAKLTVAYNSFLKKGQTLYSSLLLDVYDMDEMVIENNLVTNARLMKDGTTTGVYWYPGDWNGKNMALEEEAYIDRFLHVDSAPSAVPSENEPVGQYAHPSSTTVREEAFTMGAYPISQ</sequence>
<evidence type="ECO:0000313" key="1">
    <source>
        <dbReference type="EMBL" id="MFA9461265.1"/>
    </source>
</evidence>
<organism evidence="1 2">
    <name type="scientific">Thiohalorhabdus methylotrophus</name>
    <dbReference type="NCBI Taxonomy" id="3242694"/>
    <lineage>
        <taxon>Bacteria</taxon>
        <taxon>Pseudomonadati</taxon>
        <taxon>Pseudomonadota</taxon>
        <taxon>Gammaproteobacteria</taxon>
        <taxon>Thiohalorhabdales</taxon>
        <taxon>Thiohalorhabdaceae</taxon>
        <taxon>Thiohalorhabdus</taxon>
    </lineage>
</organism>
<name>A0ABV4TXH8_9GAMM</name>
<dbReference type="EMBL" id="JBGUAW010000006">
    <property type="protein sequence ID" value="MFA9461265.1"/>
    <property type="molecule type" value="Genomic_DNA"/>
</dbReference>
<dbReference type="Gene3D" id="2.160.20.10">
    <property type="entry name" value="Single-stranded right-handed beta-helix, Pectin lyase-like"/>
    <property type="match status" value="1"/>
</dbReference>
<keyword evidence="2" id="KW-1185">Reference proteome</keyword>
<dbReference type="Proteomes" id="UP001575181">
    <property type="component" value="Unassembled WGS sequence"/>
</dbReference>
<proteinExistence type="predicted"/>
<comment type="caution">
    <text evidence="1">The sequence shown here is derived from an EMBL/GenBank/DDBJ whole genome shotgun (WGS) entry which is preliminary data.</text>
</comment>
<dbReference type="InterPro" id="IPR012334">
    <property type="entry name" value="Pectin_lyas_fold"/>
</dbReference>
<dbReference type="SUPFAM" id="SSF51126">
    <property type="entry name" value="Pectin lyase-like"/>
    <property type="match status" value="1"/>
</dbReference>
<evidence type="ECO:0000313" key="2">
    <source>
        <dbReference type="Proteomes" id="UP001575181"/>
    </source>
</evidence>
<reference evidence="1 2" key="1">
    <citation type="submission" date="2024-08" db="EMBL/GenBank/DDBJ databases">
        <title>Whole-genome sequencing of halo(alkali)philic microorganisms from hypersaline lakes.</title>
        <authorList>
            <person name="Sorokin D.Y."/>
            <person name="Merkel A.Y."/>
            <person name="Messina E."/>
            <person name="Yakimov M."/>
        </authorList>
    </citation>
    <scope>NUCLEOTIDE SEQUENCE [LARGE SCALE GENOMIC DNA]</scope>
    <source>
        <strain evidence="1 2">Cl-TMA</strain>
    </source>
</reference>
<dbReference type="RefSeq" id="WP_373656050.1">
    <property type="nucleotide sequence ID" value="NZ_JBGUAW010000006.1"/>
</dbReference>